<reference evidence="4" key="1">
    <citation type="submission" date="2020-11" db="EMBL/GenBank/DDBJ databases">
        <authorList>
            <person name="Tran Van P."/>
        </authorList>
    </citation>
    <scope>NUCLEOTIDE SEQUENCE</scope>
</reference>
<evidence type="ECO:0000259" key="3">
    <source>
        <dbReference type="Pfam" id="PF01467"/>
    </source>
</evidence>
<dbReference type="PANTHER" id="PTHR10695:SF46">
    <property type="entry name" value="BIFUNCTIONAL COENZYME A SYNTHASE-RELATED"/>
    <property type="match status" value="1"/>
</dbReference>
<dbReference type="Gene3D" id="3.40.50.620">
    <property type="entry name" value="HUPs"/>
    <property type="match status" value="1"/>
</dbReference>
<dbReference type="InterPro" id="IPR027417">
    <property type="entry name" value="P-loop_NTPase"/>
</dbReference>
<protein>
    <recommendedName>
        <fullName evidence="3">Cytidyltransferase-like domain-containing protein</fullName>
    </recommendedName>
</protein>
<keyword evidence="1" id="KW-0547">Nucleotide-binding</keyword>
<name>A0A7R9HUE6_9NEOP</name>
<dbReference type="GO" id="GO:0015937">
    <property type="term" value="P:coenzyme A biosynthetic process"/>
    <property type="evidence" value="ECO:0007669"/>
    <property type="project" value="InterPro"/>
</dbReference>
<dbReference type="InterPro" id="IPR001977">
    <property type="entry name" value="Depp_CoAkinase"/>
</dbReference>
<dbReference type="SUPFAM" id="SSF52374">
    <property type="entry name" value="Nucleotidylyl transferase"/>
    <property type="match status" value="1"/>
</dbReference>
<dbReference type="PANTHER" id="PTHR10695">
    <property type="entry name" value="DEPHOSPHO-COA KINASE-RELATED"/>
    <property type="match status" value="1"/>
</dbReference>
<evidence type="ECO:0000256" key="1">
    <source>
        <dbReference type="ARBA" id="ARBA00022741"/>
    </source>
</evidence>
<sequence>MGKIGLLVITNPIKISRILPNALQHVHKTLYVQCLPGNLLVPLASGEEHMFLRGPYCSSIINKIYSHSIGTLQDVRVLLAPLKNPHTKIKTSKEIEVIIFDQVFNKDDIDSFIRSCLSNVITNCNVMTLSTDTHILDEKIENENLSRKVTVDLVASDVLPKTQDFKSYNDVVLGGTFDRLHEGHKIFLSEAVLRCNKRLTVGVTSEEMLKSKVLWELIQPCNERVALVKDFLQDIDPELDYNVVPITDPFGPTKEDPNMEMIVVSTETHKGGLKVNQLRKERNLSILDIHLVELLESESLGEEEEKKISSSNKRLRLLGTRLKPPQVSYFCSLIFAHSNLPSKPYIIGLTGGTASGKTTVSRRMEKLGAGVVNCDSLAHGLYEKKDQYCYIRLVEHFGKGILDSDGYIDRTALGTIVFNDERERHTLNNIVWPALLERTKELIQELYECGHQVVVVDAAILLLAGWQQNFHEVWACIIPPQEPCLHGLMGSIPLHIPTVSLGVINVRAEVEILSHIVIKTGKEVMKPVSMLDYNRIKAGVDLNDQWDPAVKRLKSRNNLSESAAIARIQAQPSNTTIVQEATIVFCTLWQPEFTQKQVEKAWHLLQEYLS</sequence>
<dbReference type="NCBIfam" id="NF001985">
    <property type="entry name" value="PRK00777.1"/>
    <property type="match status" value="1"/>
</dbReference>
<dbReference type="SUPFAM" id="SSF52540">
    <property type="entry name" value="P-loop containing nucleoside triphosphate hydrolases"/>
    <property type="match status" value="1"/>
</dbReference>
<dbReference type="NCBIfam" id="TIGR00152">
    <property type="entry name" value="dephospho-CoA kinase"/>
    <property type="match status" value="1"/>
</dbReference>
<dbReference type="InterPro" id="IPR004821">
    <property type="entry name" value="Cyt_trans-like"/>
</dbReference>
<dbReference type="NCBIfam" id="TIGR00125">
    <property type="entry name" value="cyt_tran_rel"/>
    <property type="match status" value="1"/>
</dbReference>
<proteinExistence type="inferred from homology"/>
<dbReference type="PROSITE" id="PS51219">
    <property type="entry name" value="DPCK"/>
    <property type="match status" value="1"/>
</dbReference>
<dbReference type="GO" id="GO:0005524">
    <property type="term" value="F:ATP binding"/>
    <property type="evidence" value="ECO:0007669"/>
    <property type="project" value="UniProtKB-KW"/>
</dbReference>
<evidence type="ECO:0000256" key="2">
    <source>
        <dbReference type="ARBA" id="ARBA00022840"/>
    </source>
</evidence>
<feature type="domain" description="Cytidyltransferase-like" evidence="3">
    <location>
        <begin position="172"/>
        <end position="312"/>
    </location>
</feature>
<dbReference type="CDD" id="cd02164">
    <property type="entry name" value="PPAT_CoAS"/>
    <property type="match status" value="1"/>
</dbReference>
<dbReference type="CDD" id="cd02022">
    <property type="entry name" value="DPCK"/>
    <property type="match status" value="1"/>
</dbReference>
<dbReference type="EMBL" id="OB796153">
    <property type="protein sequence ID" value="CAD7433119.1"/>
    <property type="molecule type" value="Genomic_DNA"/>
</dbReference>
<dbReference type="InterPro" id="IPR014729">
    <property type="entry name" value="Rossmann-like_a/b/a_fold"/>
</dbReference>
<organism evidence="4">
    <name type="scientific">Timema monikensis</name>
    <dbReference type="NCBI Taxonomy" id="170555"/>
    <lineage>
        <taxon>Eukaryota</taxon>
        <taxon>Metazoa</taxon>
        <taxon>Ecdysozoa</taxon>
        <taxon>Arthropoda</taxon>
        <taxon>Hexapoda</taxon>
        <taxon>Insecta</taxon>
        <taxon>Pterygota</taxon>
        <taxon>Neoptera</taxon>
        <taxon>Polyneoptera</taxon>
        <taxon>Phasmatodea</taxon>
        <taxon>Timematodea</taxon>
        <taxon>Timematoidea</taxon>
        <taxon>Timematidae</taxon>
        <taxon>Timema</taxon>
    </lineage>
</organism>
<dbReference type="FunFam" id="3.40.50.620:FF:000089">
    <property type="entry name" value="Bifunctional coenzyme A synthase"/>
    <property type="match status" value="1"/>
</dbReference>
<gene>
    <name evidence="4" type="ORF">TMSB3V08_LOCUS9806</name>
</gene>
<dbReference type="Pfam" id="PF01467">
    <property type="entry name" value="CTP_transf_like"/>
    <property type="match status" value="1"/>
</dbReference>
<accession>A0A7R9HUE6</accession>
<dbReference type="Pfam" id="PF01121">
    <property type="entry name" value="CoaE"/>
    <property type="match status" value="1"/>
</dbReference>
<dbReference type="Gene3D" id="3.40.50.300">
    <property type="entry name" value="P-loop containing nucleotide triphosphate hydrolases"/>
    <property type="match status" value="2"/>
</dbReference>
<evidence type="ECO:0000313" key="4">
    <source>
        <dbReference type="EMBL" id="CAD7433119.1"/>
    </source>
</evidence>
<dbReference type="HAMAP" id="MF_00376">
    <property type="entry name" value="Dephospho_CoA_kinase"/>
    <property type="match status" value="1"/>
</dbReference>
<dbReference type="AlphaFoldDB" id="A0A7R9HUE6"/>
<dbReference type="GO" id="GO:0004140">
    <property type="term" value="F:dephospho-CoA kinase activity"/>
    <property type="evidence" value="ECO:0007669"/>
    <property type="project" value="InterPro"/>
</dbReference>
<keyword evidence="2" id="KW-0067">ATP-binding</keyword>